<dbReference type="CDD" id="cd06354">
    <property type="entry name" value="PBP1_PrnA-like"/>
    <property type="match status" value="1"/>
</dbReference>
<dbReference type="RefSeq" id="WP_034317198.1">
    <property type="nucleotide sequence ID" value="NZ_JBCMYH010000018.1"/>
</dbReference>
<evidence type="ECO:0000256" key="1">
    <source>
        <dbReference type="ARBA" id="ARBA00004193"/>
    </source>
</evidence>
<dbReference type="Proteomes" id="UP000028091">
    <property type="component" value="Unassembled WGS sequence"/>
</dbReference>
<accession>A0A081LGB9</accession>
<comment type="subcellular location">
    <subcellularLocation>
        <location evidence="1">Cell membrane</location>
        <topology evidence="1">Lipid-anchor</topology>
    </subcellularLocation>
</comment>
<evidence type="ECO:0000259" key="8">
    <source>
        <dbReference type="Pfam" id="PF02608"/>
    </source>
</evidence>
<keyword evidence="3" id="KW-1003">Cell membrane</keyword>
<evidence type="ECO:0000313" key="10">
    <source>
        <dbReference type="Proteomes" id="UP000028091"/>
    </source>
</evidence>
<evidence type="ECO:0000256" key="4">
    <source>
        <dbReference type="ARBA" id="ARBA00022729"/>
    </source>
</evidence>
<comment type="similarity">
    <text evidence="2">Belongs to the BMP lipoprotein family.</text>
</comment>
<protein>
    <recommendedName>
        <fullName evidence="8">ABC transporter substrate-binding protein PnrA-like domain-containing protein</fullName>
    </recommendedName>
</protein>
<proteinExistence type="inferred from homology"/>
<evidence type="ECO:0000256" key="2">
    <source>
        <dbReference type="ARBA" id="ARBA00008610"/>
    </source>
</evidence>
<feature type="domain" description="ABC transporter substrate-binding protein PnrA-like" evidence="8">
    <location>
        <begin position="41"/>
        <end position="351"/>
    </location>
</feature>
<dbReference type="InterPro" id="IPR003760">
    <property type="entry name" value="PnrA-like"/>
</dbReference>
<feature type="chain" id="PRO_5001759159" description="ABC transporter substrate-binding protein PnrA-like domain-containing protein" evidence="7">
    <location>
        <begin position="22"/>
        <end position="360"/>
    </location>
</feature>
<organism evidence="9 10">
    <name type="scientific">Bacillus zhangzhouensis</name>
    <dbReference type="NCBI Taxonomy" id="1178540"/>
    <lineage>
        <taxon>Bacteria</taxon>
        <taxon>Bacillati</taxon>
        <taxon>Bacillota</taxon>
        <taxon>Bacilli</taxon>
        <taxon>Bacillales</taxon>
        <taxon>Bacillaceae</taxon>
        <taxon>Bacillus</taxon>
    </lineage>
</organism>
<dbReference type="InterPro" id="IPR050957">
    <property type="entry name" value="BMP_lipoprotein"/>
</dbReference>
<keyword evidence="5" id="KW-0472">Membrane</keyword>
<dbReference type="GO" id="GO:0005886">
    <property type="term" value="C:plasma membrane"/>
    <property type="evidence" value="ECO:0007669"/>
    <property type="project" value="UniProtKB-SubCell"/>
</dbReference>
<dbReference type="eggNOG" id="COG1744">
    <property type="taxonomic scope" value="Bacteria"/>
</dbReference>
<sequence>MKKRKIGLALSLVVAAGTILGACGNSGSNSGENKKEKDQFTVAMVTDVGGVDDKSFNQSAWEGLQAFGKDNNLTKGKNGFDYLQSKSDADYTTNLNTLAREKFDLIYGIGFLMQDSISEIADQRKKNHFGIVDAVVKKDNVASIMFNENEGSFLVGVAAALSTKSNKIGFVGGVDSELIRKFEVGFRAGVEAANPKAKVEVKYAGAFDKADIGKATAESMYKSGVDIIYHAAGGTGTGVFTEAKNLKKADPNRKVWVIGVDKDQYDEGKVPGTKQSVTLTSMIKKVDTAVQDLTTKAKEGKFPGGEVITYGLKEGGVDISPSQDNLDKDVLKKVEEWKQKIIKGEVKIPATRDELKDFKA</sequence>
<evidence type="ECO:0000313" key="9">
    <source>
        <dbReference type="EMBL" id="KEP28295.1"/>
    </source>
</evidence>
<gene>
    <name evidence="9" type="ORF">BA70_01510</name>
</gene>
<dbReference type="PANTHER" id="PTHR34296">
    <property type="entry name" value="TRANSCRIPTIONAL ACTIVATOR PROTEIN MED"/>
    <property type="match status" value="1"/>
</dbReference>
<dbReference type="EMBL" id="JOTP01000001">
    <property type="protein sequence ID" value="KEP28295.1"/>
    <property type="molecule type" value="Genomic_DNA"/>
</dbReference>
<dbReference type="SUPFAM" id="SSF53822">
    <property type="entry name" value="Periplasmic binding protein-like I"/>
    <property type="match status" value="1"/>
</dbReference>
<feature type="signal peptide" evidence="7">
    <location>
        <begin position="1"/>
        <end position="21"/>
    </location>
</feature>
<keyword evidence="10" id="KW-1185">Reference proteome</keyword>
<reference evidence="9 10" key="1">
    <citation type="submission" date="2012-09" db="EMBL/GenBank/DDBJ databases">
        <title>Genome Sequence of Bacillus sp. DW5-4.</title>
        <authorList>
            <person name="Lai Q."/>
            <person name="Liu Y."/>
            <person name="Shao Z."/>
        </authorList>
    </citation>
    <scope>NUCLEOTIDE SEQUENCE [LARGE SCALE GENOMIC DNA]</scope>
    <source>
        <strain evidence="9 10">DW5-4</strain>
    </source>
</reference>
<evidence type="ECO:0000256" key="3">
    <source>
        <dbReference type="ARBA" id="ARBA00022475"/>
    </source>
</evidence>
<dbReference type="InterPro" id="IPR028082">
    <property type="entry name" value="Peripla_BP_I"/>
</dbReference>
<comment type="caution">
    <text evidence="9">The sequence shown here is derived from an EMBL/GenBank/DDBJ whole genome shotgun (WGS) entry which is preliminary data.</text>
</comment>
<dbReference type="Pfam" id="PF02608">
    <property type="entry name" value="Bmp"/>
    <property type="match status" value="1"/>
</dbReference>
<keyword evidence="4 7" id="KW-0732">Signal</keyword>
<evidence type="ECO:0000256" key="6">
    <source>
        <dbReference type="ARBA" id="ARBA00023288"/>
    </source>
</evidence>
<dbReference type="PROSITE" id="PS51257">
    <property type="entry name" value="PROKAR_LIPOPROTEIN"/>
    <property type="match status" value="1"/>
</dbReference>
<dbReference type="PANTHER" id="PTHR34296:SF2">
    <property type="entry name" value="ABC TRANSPORTER GUANOSINE-BINDING PROTEIN NUPN"/>
    <property type="match status" value="1"/>
</dbReference>
<dbReference type="Gene3D" id="3.40.50.2300">
    <property type="match status" value="2"/>
</dbReference>
<dbReference type="AlphaFoldDB" id="A0A081LGB9"/>
<evidence type="ECO:0000256" key="5">
    <source>
        <dbReference type="ARBA" id="ARBA00023136"/>
    </source>
</evidence>
<name>A0A081LGB9_9BACI</name>
<evidence type="ECO:0000256" key="7">
    <source>
        <dbReference type="SAM" id="SignalP"/>
    </source>
</evidence>
<keyword evidence="6" id="KW-0449">Lipoprotein</keyword>
<dbReference type="OrthoDB" id="9784230at2"/>